<dbReference type="InParanoid" id="A0A2K1QHF6"/>
<dbReference type="AlphaFoldDB" id="A0A2K1QHF6"/>
<keyword evidence="2" id="KW-1185">Reference proteome</keyword>
<evidence type="ECO:0000313" key="1">
    <source>
        <dbReference type="EMBL" id="PNS14332.1"/>
    </source>
</evidence>
<dbReference type="InterPro" id="IPR015075">
    <property type="entry name" value="AtaL"/>
</dbReference>
<evidence type="ECO:0000313" key="2">
    <source>
        <dbReference type="Proteomes" id="UP000243797"/>
    </source>
</evidence>
<reference evidence="1 2" key="1">
    <citation type="submission" date="2017-06" db="EMBL/GenBank/DDBJ databases">
        <title>Draft genome sequence of a variant of Elsinoe murrayae.</title>
        <authorList>
            <person name="Cheng Q."/>
        </authorList>
    </citation>
    <scope>NUCLEOTIDE SEQUENCE [LARGE SCALE GENOMIC DNA]</scope>
    <source>
        <strain evidence="1 2">CQ-2017a</strain>
    </source>
</reference>
<dbReference type="OrthoDB" id="2320332at2759"/>
<dbReference type="InterPro" id="IPR023393">
    <property type="entry name" value="START-like_dom_sf"/>
</dbReference>
<dbReference type="EMBL" id="NKHZ01000088">
    <property type="protein sequence ID" value="PNS14332.1"/>
    <property type="molecule type" value="Genomic_DNA"/>
</dbReference>
<accession>A0A2K1QHF6</accession>
<dbReference type="Pfam" id="PF08982">
    <property type="entry name" value="AtaL"/>
    <property type="match status" value="1"/>
</dbReference>
<dbReference type="SUPFAM" id="SSF55961">
    <property type="entry name" value="Bet v1-like"/>
    <property type="match status" value="1"/>
</dbReference>
<sequence>MFCFNTSASTPVNGDESDPVLTAREVWIGVEKAARAPHLTTAHASDSAIHWESDDKTHFKRSVTMAGGGVHVKDGEVIFQEVRLSPPCLFEAETRGSGARTSMIVSHEPSSNLDPDSTDISLVIVYQLRIPGLTDEAEIAKINKDYPQLARKVVVETLSHIRDWKKEGTLSLAEAPSGTSSPQ</sequence>
<organism evidence="1 2">
    <name type="scientific">Sphaceloma murrayae</name>
    <dbReference type="NCBI Taxonomy" id="2082308"/>
    <lineage>
        <taxon>Eukaryota</taxon>
        <taxon>Fungi</taxon>
        <taxon>Dikarya</taxon>
        <taxon>Ascomycota</taxon>
        <taxon>Pezizomycotina</taxon>
        <taxon>Dothideomycetes</taxon>
        <taxon>Dothideomycetidae</taxon>
        <taxon>Myriangiales</taxon>
        <taxon>Elsinoaceae</taxon>
        <taxon>Sphaceloma</taxon>
    </lineage>
</organism>
<name>A0A2K1QHF6_9PEZI</name>
<comment type="caution">
    <text evidence="1">The sequence shown here is derived from an EMBL/GenBank/DDBJ whole genome shotgun (WGS) entry which is preliminary data.</text>
</comment>
<proteinExistence type="predicted"/>
<dbReference type="Proteomes" id="UP000243797">
    <property type="component" value="Unassembled WGS sequence"/>
</dbReference>
<dbReference type="Gene3D" id="3.30.530.20">
    <property type="match status" value="1"/>
</dbReference>
<gene>
    <name evidence="1" type="ORF">CAC42_6845</name>
</gene>
<protein>
    <submittedName>
        <fullName evidence="1">Uncharacterized protein</fullName>
    </submittedName>
</protein>